<keyword evidence="1" id="KW-0732">Signal</keyword>
<evidence type="ECO:0000313" key="3">
    <source>
        <dbReference type="Proteomes" id="UP001226434"/>
    </source>
</evidence>
<name>A0ABT6RF46_9BACT</name>
<evidence type="ECO:0000256" key="1">
    <source>
        <dbReference type="SAM" id="SignalP"/>
    </source>
</evidence>
<comment type="caution">
    <text evidence="2">The sequence shown here is derived from an EMBL/GenBank/DDBJ whole genome shotgun (WGS) entry which is preliminary data.</text>
</comment>
<evidence type="ECO:0000313" key="2">
    <source>
        <dbReference type="EMBL" id="MDI3321160.1"/>
    </source>
</evidence>
<accession>A0ABT6RF46</accession>
<dbReference type="SUPFAM" id="SSF75005">
    <property type="entry name" value="Arabinanase/levansucrase/invertase"/>
    <property type="match status" value="2"/>
</dbReference>
<dbReference type="Gene3D" id="2.115.10.20">
    <property type="entry name" value="Glycosyl hydrolase domain, family 43"/>
    <property type="match status" value="2"/>
</dbReference>
<protein>
    <submittedName>
        <fullName evidence="2">Glycosylase</fullName>
    </submittedName>
</protein>
<organism evidence="2 3">
    <name type="scientific">Pinibacter soli</name>
    <dbReference type="NCBI Taxonomy" id="3044211"/>
    <lineage>
        <taxon>Bacteria</taxon>
        <taxon>Pseudomonadati</taxon>
        <taxon>Bacteroidota</taxon>
        <taxon>Chitinophagia</taxon>
        <taxon>Chitinophagales</taxon>
        <taxon>Chitinophagaceae</taxon>
        <taxon>Pinibacter</taxon>
    </lineage>
</organism>
<feature type="chain" id="PRO_5045761558" evidence="1">
    <location>
        <begin position="22"/>
        <end position="368"/>
    </location>
</feature>
<sequence>MKRFIYFKLFFALIISFAAKAQNVKEVPQATMQKIYEEVKTPYKYGLVVVPESNEKKIDCPTVFRKGNEWYMSYIQFDGRGYETWLATSNDLLQWKTLGKMLSFSDTTQWDTHQKAGYVALEDYAWGGSCNLQKYDGKYWMSYFGGNERGYEAGALAISMAYTSGDAAKAHEWKRFPAPVLTAKDKDVRWWENKKLFKSSIIWDKQKLTGYPFVMFYNANGDSAINNIKTRWYERIGMAVSNDMKTWKRYEQEPVMHHPVGITGDPVIQKIGDVWVMFYFGAFWKGNKDGAYNRFACSYDLVHWTGWTGDNLIQSSEPFDAKWAHKSYVVKYKGVVYHFYCAVDKADHRGIAVATSVDKGKSKVEFVK</sequence>
<dbReference type="Proteomes" id="UP001226434">
    <property type="component" value="Unassembled WGS sequence"/>
</dbReference>
<keyword evidence="3" id="KW-1185">Reference proteome</keyword>
<feature type="signal peptide" evidence="1">
    <location>
        <begin position="1"/>
        <end position="21"/>
    </location>
</feature>
<dbReference type="EMBL" id="JASBRG010000007">
    <property type="protein sequence ID" value="MDI3321160.1"/>
    <property type="molecule type" value="Genomic_DNA"/>
</dbReference>
<dbReference type="RefSeq" id="WP_282335270.1">
    <property type="nucleotide sequence ID" value="NZ_JASBRG010000007.1"/>
</dbReference>
<proteinExistence type="predicted"/>
<reference evidence="2 3" key="1">
    <citation type="submission" date="2023-05" db="EMBL/GenBank/DDBJ databases">
        <title>Genome sequence of Pinibacter sp. MAH-24.</title>
        <authorList>
            <person name="Huq M.A."/>
        </authorList>
    </citation>
    <scope>NUCLEOTIDE SEQUENCE [LARGE SCALE GENOMIC DNA]</scope>
    <source>
        <strain evidence="2 3">MAH-24</strain>
    </source>
</reference>
<dbReference type="InterPro" id="IPR023296">
    <property type="entry name" value="Glyco_hydro_beta-prop_sf"/>
</dbReference>
<gene>
    <name evidence="2" type="ORF">QJ048_15305</name>
</gene>